<accession>A0ABV0KH57</accession>
<evidence type="ECO:0000313" key="2">
    <source>
        <dbReference type="Proteomes" id="UP001476950"/>
    </source>
</evidence>
<protein>
    <submittedName>
        <fullName evidence="1">Uncharacterized protein</fullName>
    </submittedName>
</protein>
<gene>
    <name evidence="1" type="ORF">NDI38_04660</name>
</gene>
<organism evidence="1 2">
    <name type="scientific">Stenomitos frigidus AS-A4</name>
    <dbReference type="NCBI Taxonomy" id="2933935"/>
    <lineage>
        <taxon>Bacteria</taxon>
        <taxon>Bacillati</taxon>
        <taxon>Cyanobacteriota</taxon>
        <taxon>Cyanophyceae</taxon>
        <taxon>Leptolyngbyales</taxon>
        <taxon>Leptolyngbyaceae</taxon>
        <taxon>Stenomitos</taxon>
    </lineage>
</organism>
<reference evidence="1 2" key="1">
    <citation type="submission" date="2022-04" db="EMBL/GenBank/DDBJ databases">
        <title>Positive selection, recombination, and allopatry shape intraspecific diversity of widespread and dominant cyanobacteria.</title>
        <authorList>
            <person name="Wei J."/>
            <person name="Shu W."/>
            <person name="Hu C."/>
        </authorList>
    </citation>
    <scope>NUCLEOTIDE SEQUENCE [LARGE SCALE GENOMIC DNA]</scope>
    <source>
        <strain evidence="1 2">AS-A4</strain>
    </source>
</reference>
<comment type="caution">
    <text evidence="1">The sequence shown here is derived from an EMBL/GenBank/DDBJ whole genome shotgun (WGS) entry which is preliminary data.</text>
</comment>
<dbReference type="RefSeq" id="WP_190450791.1">
    <property type="nucleotide sequence ID" value="NZ_JAMPLM010000002.1"/>
</dbReference>
<name>A0ABV0KH57_9CYAN</name>
<sequence>MATATKIVENEIKALLNQGLSPYQVEARLTVAYGFRVMSARNIYRLKPLLLSEAVQQQTAA</sequence>
<proteinExistence type="predicted"/>
<dbReference type="Proteomes" id="UP001476950">
    <property type="component" value="Unassembled WGS sequence"/>
</dbReference>
<evidence type="ECO:0000313" key="1">
    <source>
        <dbReference type="EMBL" id="MEP1057720.1"/>
    </source>
</evidence>
<dbReference type="EMBL" id="JAMPLM010000002">
    <property type="protein sequence ID" value="MEP1057720.1"/>
    <property type="molecule type" value="Genomic_DNA"/>
</dbReference>
<keyword evidence="2" id="KW-1185">Reference proteome</keyword>